<feature type="chain" id="PRO_5034922294" evidence="2">
    <location>
        <begin position="22"/>
        <end position="91"/>
    </location>
</feature>
<gene>
    <name evidence="3" type="ORF">FNAPI_14052</name>
</gene>
<reference evidence="3 4" key="1">
    <citation type="submission" date="2020-05" db="EMBL/GenBank/DDBJ databases">
        <title>Identification and distribution of gene clusters putatively required for synthesis of sphingolipid metabolism inhibitors in phylogenetically diverse species of the filamentous fungus Fusarium.</title>
        <authorList>
            <person name="Kim H.-S."/>
            <person name="Busman M."/>
            <person name="Brown D.W."/>
            <person name="Divon H."/>
            <person name="Uhlig S."/>
            <person name="Proctor R.H."/>
        </authorList>
    </citation>
    <scope>NUCLEOTIDE SEQUENCE [LARGE SCALE GENOMIC DNA]</scope>
    <source>
        <strain evidence="3 4">NRRL 25196</strain>
    </source>
</reference>
<feature type="region of interest" description="Disordered" evidence="1">
    <location>
        <begin position="40"/>
        <end position="91"/>
    </location>
</feature>
<dbReference type="AlphaFoldDB" id="A0A8H5I2K5"/>
<accession>A0A8H5I2K5</accession>
<evidence type="ECO:0000313" key="3">
    <source>
        <dbReference type="EMBL" id="KAF5528915.1"/>
    </source>
</evidence>
<sequence>MKFTVLIAAALAAAPIPEAAAHPGMGETIKEIERIAARSWGSGWGGSKWPGQGNGGGSSSWPGQSNGNGGGSSSWPGQTNSGGSSSWPGQS</sequence>
<feature type="non-terminal residue" evidence="3">
    <location>
        <position position="91"/>
    </location>
</feature>
<evidence type="ECO:0000313" key="4">
    <source>
        <dbReference type="Proteomes" id="UP000574317"/>
    </source>
</evidence>
<dbReference type="Proteomes" id="UP000574317">
    <property type="component" value="Unassembled WGS sequence"/>
</dbReference>
<keyword evidence="3" id="KW-0560">Oxidoreductase</keyword>
<keyword evidence="4" id="KW-1185">Reference proteome</keyword>
<feature type="compositionally biased region" description="Gly residues" evidence="1">
    <location>
        <begin position="42"/>
        <end position="58"/>
    </location>
</feature>
<evidence type="ECO:0000256" key="1">
    <source>
        <dbReference type="SAM" id="MobiDB-lite"/>
    </source>
</evidence>
<name>A0A8H5I2K5_9HYPO</name>
<feature type="signal peptide" evidence="2">
    <location>
        <begin position="1"/>
        <end position="21"/>
    </location>
</feature>
<dbReference type="GO" id="GO:0004601">
    <property type="term" value="F:peroxidase activity"/>
    <property type="evidence" value="ECO:0007669"/>
    <property type="project" value="UniProtKB-KW"/>
</dbReference>
<comment type="caution">
    <text evidence="3">The sequence shown here is derived from an EMBL/GenBank/DDBJ whole genome shotgun (WGS) entry which is preliminary data.</text>
</comment>
<protein>
    <submittedName>
        <fullName evidence="3">Manganese peroxidase 2</fullName>
    </submittedName>
</protein>
<feature type="compositionally biased region" description="Polar residues" evidence="1">
    <location>
        <begin position="79"/>
        <end position="91"/>
    </location>
</feature>
<keyword evidence="3" id="KW-0575">Peroxidase</keyword>
<dbReference type="EMBL" id="JAAOAO010001197">
    <property type="protein sequence ID" value="KAF5528915.1"/>
    <property type="molecule type" value="Genomic_DNA"/>
</dbReference>
<evidence type="ECO:0000256" key="2">
    <source>
        <dbReference type="SAM" id="SignalP"/>
    </source>
</evidence>
<proteinExistence type="predicted"/>
<organism evidence="3 4">
    <name type="scientific">Fusarium napiforme</name>
    <dbReference type="NCBI Taxonomy" id="42672"/>
    <lineage>
        <taxon>Eukaryota</taxon>
        <taxon>Fungi</taxon>
        <taxon>Dikarya</taxon>
        <taxon>Ascomycota</taxon>
        <taxon>Pezizomycotina</taxon>
        <taxon>Sordariomycetes</taxon>
        <taxon>Hypocreomycetidae</taxon>
        <taxon>Hypocreales</taxon>
        <taxon>Nectriaceae</taxon>
        <taxon>Fusarium</taxon>
        <taxon>Fusarium fujikuroi species complex</taxon>
    </lineage>
</organism>
<keyword evidence="2" id="KW-0732">Signal</keyword>